<dbReference type="OrthoDB" id="9811945at2"/>
<dbReference type="CDD" id="cd07184">
    <property type="entry name" value="E_set_Isoamylase_like_N"/>
    <property type="match status" value="1"/>
</dbReference>
<dbReference type="SUPFAM" id="SSF81296">
    <property type="entry name" value="E set domains"/>
    <property type="match status" value="1"/>
</dbReference>
<dbReference type="AlphaFoldDB" id="C6BXI8"/>
<dbReference type="RefSeq" id="WP_015852310.1">
    <property type="nucleotide sequence ID" value="NC_012881.1"/>
</dbReference>
<reference evidence="3 4" key="1">
    <citation type="submission" date="2009-06" db="EMBL/GenBank/DDBJ databases">
        <title>Complete sequence of Desulfovibrio salexigens DSM 2638.</title>
        <authorList>
            <consortium name="US DOE Joint Genome Institute"/>
            <person name="Lucas S."/>
            <person name="Copeland A."/>
            <person name="Lapidus A."/>
            <person name="Glavina del Rio T."/>
            <person name="Tice H."/>
            <person name="Bruce D."/>
            <person name="Goodwin L."/>
            <person name="Pitluck S."/>
            <person name="Munk A.C."/>
            <person name="Brettin T."/>
            <person name="Detter J.C."/>
            <person name="Han C."/>
            <person name="Tapia R."/>
            <person name="Larimer F."/>
            <person name="Land M."/>
            <person name="Hauser L."/>
            <person name="Kyrpides N."/>
            <person name="Anderson I."/>
            <person name="Wall J.D."/>
            <person name="Arkin A.P."/>
            <person name="Dehal P."/>
            <person name="Chivian D."/>
            <person name="Giles B."/>
            <person name="Hazen T.C."/>
        </authorList>
    </citation>
    <scope>NUCLEOTIDE SEQUENCE [LARGE SCALE GENOMIC DNA]</scope>
    <source>
        <strain evidence="4">ATCC 14822 / DSM 2638 / NCIMB 8403 / VKM B-1763</strain>
    </source>
</reference>
<dbReference type="Pfam" id="PF02922">
    <property type="entry name" value="CBM_48"/>
    <property type="match status" value="1"/>
</dbReference>
<dbReference type="EMBL" id="CP001649">
    <property type="protein sequence ID" value="ACS80494.1"/>
    <property type="molecule type" value="Genomic_DNA"/>
</dbReference>
<evidence type="ECO:0000313" key="3">
    <source>
        <dbReference type="EMBL" id="ACS80494.1"/>
    </source>
</evidence>
<proteinExistence type="predicted"/>
<dbReference type="Gene3D" id="2.60.40.10">
    <property type="entry name" value="Immunoglobulins"/>
    <property type="match status" value="1"/>
</dbReference>
<feature type="region of interest" description="Disordered" evidence="1">
    <location>
        <begin position="81"/>
        <end position="102"/>
    </location>
</feature>
<dbReference type="PROSITE" id="PS51166">
    <property type="entry name" value="CBM20"/>
    <property type="match status" value="1"/>
</dbReference>
<keyword evidence="4" id="KW-1185">Reference proteome</keyword>
<dbReference type="InterPro" id="IPR004193">
    <property type="entry name" value="Glyco_hydro_13_N"/>
</dbReference>
<dbReference type="InterPro" id="IPR014756">
    <property type="entry name" value="Ig_E-set"/>
</dbReference>
<dbReference type="InterPro" id="IPR002044">
    <property type="entry name" value="CBM20"/>
</dbReference>
<sequence length="102" mass="11597">MALSKKFLKSKPVCKVKFEVEKDQVENGEAIYLVGDFNGWDQSSTPMKKLKSGKYTVTVDLETGRDYQFRYLAGENIWFNDTEPDRTETTPYGDGENSVVSV</sequence>
<evidence type="ECO:0000313" key="4">
    <source>
        <dbReference type="Proteomes" id="UP000002601"/>
    </source>
</evidence>
<dbReference type="CAZy" id="CBM48">
    <property type="family name" value="Carbohydrate-Binding Module Family 48"/>
</dbReference>
<dbReference type="STRING" id="526222.Desal_2438"/>
<name>C6BXI8_MARSD</name>
<dbReference type="GO" id="GO:0004553">
    <property type="term" value="F:hydrolase activity, hydrolyzing O-glycosyl compounds"/>
    <property type="evidence" value="ECO:0007669"/>
    <property type="project" value="InterPro"/>
</dbReference>
<organism evidence="3 4">
    <name type="scientific">Maridesulfovibrio salexigens (strain ATCC 14822 / DSM 2638 / NCIMB 8403 / VKM B-1763)</name>
    <name type="common">Desulfovibrio salexigens</name>
    <dbReference type="NCBI Taxonomy" id="526222"/>
    <lineage>
        <taxon>Bacteria</taxon>
        <taxon>Pseudomonadati</taxon>
        <taxon>Thermodesulfobacteriota</taxon>
        <taxon>Desulfovibrionia</taxon>
        <taxon>Desulfovibrionales</taxon>
        <taxon>Desulfovibrionaceae</taxon>
        <taxon>Maridesulfovibrio</taxon>
    </lineage>
</organism>
<dbReference type="GO" id="GO:0005975">
    <property type="term" value="P:carbohydrate metabolic process"/>
    <property type="evidence" value="ECO:0007669"/>
    <property type="project" value="InterPro"/>
</dbReference>
<dbReference type="KEGG" id="dsa:Desal_2438"/>
<dbReference type="GO" id="GO:2001070">
    <property type="term" value="F:starch binding"/>
    <property type="evidence" value="ECO:0007669"/>
    <property type="project" value="InterPro"/>
</dbReference>
<feature type="domain" description="CBM20" evidence="2">
    <location>
        <begin position="8"/>
        <end position="102"/>
    </location>
</feature>
<dbReference type="InterPro" id="IPR013783">
    <property type="entry name" value="Ig-like_fold"/>
</dbReference>
<dbReference type="Proteomes" id="UP000002601">
    <property type="component" value="Chromosome"/>
</dbReference>
<protein>
    <submittedName>
        <fullName evidence="3">Glycoside hydrolase family 13 domain protein</fullName>
    </submittedName>
</protein>
<evidence type="ECO:0000256" key="1">
    <source>
        <dbReference type="SAM" id="MobiDB-lite"/>
    </source>
</evidence>
<dbReference type="HOGENOM" id="CLU_158008_1_0_7"/>
<accession>C6BXI8</accession>
<dbReference type="eggNOG" id="COG0296">
    <property type="taxonomic scope" value="Bacteria"/>
</dbReference>
<keyword evidence="3" id="KW-0378">Hydrolase</keyword>
<gene>
    <name evidence="3" type="ordered locus">Desal_2438</name>
</gene>
<evidence type="ECO:0000259" key="2">
    <source>
        <dbReference type="PROSITE" id="PS51166"/>
    </source>
</evidence>